<evidence type="ECO:0000313" key="2">
    <source>
        <dbReference type="Proteomes" id="UP001595705"/>
    </source>
</evidence>
<dbReference type="Proteomes" id="UP001595705">
    <property type="component" value="Unassembled WGS sequence"/>
</dbReference>
<evidence type="ECO:0008006" key="3">
    <source>
        <dbReference type="Google" id="ProtNLM"/>
    </source>
</evidence>
<evidence type="ECO:0000313" key="1">
    <source>
        <dbReference type="EMBL" id="MFC3715151.1"/>
    </source>
</evidence>
<sequence>MRNKAILVVLTSTALGLVGCSSMPKAPKCPRGEYVQVNTPDCYAVIEEGPVDAPRRTSCPIKTTETRLLDSEVTP</sequence>
<comment type="caution">
    <text evidence="1">The sequence shown here is derived from an EMBL/GenBank/DDBJ whole genome shotgun (WGS) entry which is preliminary data.</text>
</comment>
<dbReference type="RefSeq" id="WP_386742252.1">
    <property type="nucleotide sequence ID" value="NZ_JBHRYA010000002.1"/>
</dbReference>
<protein>
    <recommendedName>
        <fullName evidence="3">Lipoprotein</fullName>
    </recommendedName>
</protein>
<name>A0ABV7XHB8_9GAMM</name>
<keyword evidence="2" id="KW-1185">Reference proteome</keyword>
<dbReference type="EMBL" id="JBHRYA010000002">
    <property type="protein sequence ID" value="MFC3715151.1"/>
    <property type="molecule type" value="Genomic_DNA"/>
</dbReference>
<reference evidence="2" key="1">
    <citation type="journal article" date="2019" name="Int. J. Syst. Evol. Microbiol.">
        <title>The Global Catalogue of Microorganisms (GCM) 10K type strain sequencing project: providing services to taxonomists for standard genome sequencing and annotation.</title>
        <authorList>
            <consortium name="The Broad Institute Genomics Platform"/>
            <consortium name="The Broad Institute Genome Sequencing Center for Infectious Disease"/>
            <person name="Wu L."/>
            <person name="Ma J."/>
        </authorList>
    </citation>
    <scope>NUCLEOTIDE SEQUENCE [LARGE SCALE GENOMIC DNA]</scope>
    <source>
        <strain evidence="2">KCTC 42441</strain>
    </source>
</reference>
<accession>A0ABV7XHB8</accession>
<gene>
    <name evidence="1" type="ORF">ACFONC_03175</name>
</gene>
<proteinExistence type="predicted"/>
<dbReference type="PROSITE" id="PS51257">
    <property type="entry name" value="PROKAR_LIPOPROTEIN"/>
    <property type="match status" value="1"/>
</dbReference>
<organism evidence="1 2">
    <name type="scientific">Luteimonas soli</name>
    <dbReference type="NCBI Taxonomy" id="1648966"/>
    <lineage>
        <taxon>Bacteria</taxon>
        <taxon>Pseudomonadati</taxon>
        <taxon>Pseudomonadota</taxon>
        <taxon>Gammaproteobacteria</taxon>
        <taxon>Lysobacterales</taxon>
        <taxon>Lysobacteraceae</taxon>
        <taxon>Luteimonas</taxon>
    </lineage>
</organism>